<keyword evidence="3" id="KW-1185">Reference proteome</keyword>
<organism evidence="2 3">
    <name type="scientific">Puccinia graminis f. sp. tritici</name>
    <dbReference type="NCBI Taxonomy" id="56615"/>
    <lineage>
        <taxon>Eukaryota</taxon>
        <taxon>Fungi</taxon>
        <taxon>Dikarya</taxon>
        <taxon>Basidiomycota</taxon>
        <taxon>Pucciniomycotina</taxon>
        <taxon>Pucciniomycetes</taxon>
        <taxon>Pucciniales</taxon>
        <taxon>Pucciniaceae</taxon>
        <taxon>Puccinia</taxon>
    </lineage>
</organism>
<accession>A0A5B0PLQ4</accession>
<reference evidence="2 3" key="1">
    <citation type="submission" date="2019-05" db="EMBL/GenBank/DDBJ databases">
        <title>Emergence of the Ug99 lineage of the wheat stem rust pathogen through somatic hybridization.</title>
        <authorList>
            <person name="Li F."/>
            <person name="Upadhyaya N.M."/>
            <person name="Sperschneider J."/>
            <person name="Matny O."/>
            <person name="Nguyen-Phuc H."/>
            <person name="Mago R."/>
            <person name="Raley C."/>
            <person name="Miller M.E."/>
            <person name="Silverstein K.A.T."/>
            <person name="Henningsen E."/>
            <person name="Hirsch C.D."/>
            <person name="Visser B."/>
            <person name="Pretorius Z.A."/>
            <person name="Steffenson B.J."/>
            <person name="Schwessinger B."/>
            <person name="Dodds P.N."/>
            <person name="Figueroa M."/>
        </authorList>
    </citation>
    <scope>NUCLEOTIDE SEQUENCE [LARGE SCALE GENOMIC DNA]</scope>
    <source>
        <strain evidence="2">21-0</strain>
    </source>
</reference>
<feature type="compositionally biased region" description="Polar residues" evidence="1">
    <location>
        <begin position="38"/>
        <end position="59"/>
    </location>
</feature>
<dbReference type="AlphaFoldDB" id="A0A5B0PLQ4"/>
<evidence type="ECO:0000256" key="1">
    <source>
        <dbReference type="SAM" id="MobiDB-lite"/>
    </source>
</evidence>
<evidence type="ECO:0000313" key="2">
    <source>
        <dbReference type="EMBL" id="KAA1101564.1"/>
    </source>
</evidence>
<gene>
    <name evidence="2" type="primary">TFB3_1</name>
    <name evidence="2" type="ORF">PGT21_024426</name>
</gene>
<name>A0A5B0PLQ4_PUCGR</name>
<evidence type="ECO:0000313" key="3">
    <source>
        <dbReference type="Proteomes" id="UP000324748"/>
    </source>
</evidence>
<feature type="compositionally biased region" description="Polar residues" evidence="1">
    <location>
        <begin position="83"/>
        <end position="107"/>
    </location>
</feature>
<dbReference type="EMBL" id="VSWC01000053">
    <property type="protein sequence ID" value="KAA1101564.1"/>
    <property type="molecule type" value="Genomic_DNA"/>
</dbReference>
<proteinExistence type="predicted"/>
<sequence>MFDDDYVITANCNAHVVEEKNHQQLGCHQPKFDKNQTHNRTNRLTQNTPSKQTTTQTMSGRKPAGAQASKLGKKVPPRPTTHLAPTNQIGSASNPLANSNSFSSSLHNKAVTGPSNLQRDQAGRIVEFFVRIMHRSDLLIRARAVSNLWTNLKEGEFRAPDFRKLGSREGSGYP</sequence>
<feature type="region of interest" description="Disordered" evidence="1">
    <location>
        <begin position="21"/>
        <end position="107"/>
    </location>
</feature>
<dbReference type="Proteomes" id="UP000324748">
    <property type="component" value="Unassembled WGS sequence"/>
</dbReference>
<comment type="caution">
    <text evidence="2">The sequence shown here is derived from an EMBL/GenBank/DDBJ whole genome shotgun (WGS) entry which is preliminary data.</text>
</comment>
<protein>
    <submittedName>
        <fullName evidence="2">TFIIH/NER complex subunit</fullName>
    </submittedName>
</protein>